<feature type="domain" description="H15" evidence="3">
    <location>
        <begin position="10"/>
        <end position="80"/>
    </location>
</feature>
<evidence type="ECO:0000313" key="4">
    <source>
        <dbReference type="EMBL" id="POY75033.1"/>
    </source>
</evidence>
<dbReference type="GO" id="GO:0000786">
    <property type="term" value="C:nucleosome"/>
    <property type="evidence" value="ECO:0007669"/>
    <property type="project" value="InterPro"/>
</dbReference>
<dbReference type="AlphaFoldDB" id="A0A2S5BE52"/>
<proteinExistence type="predicted"/>
<feature type="compositionally biased region" description="Acidic residues" evidence="2">
    <location>
        <begin position="88"/>
        <end position="100"/>
    </location>
</feature>
<dbReference type="InterPro" id="IPR036390">
    <property type="entry name" value="WH_DNA-bd_sf"/>
</dbReference>
<organism evidence="4 5">
    <name type="scientific">Rhodotorula taiwanensis</name>
    <dbReference type="NCBI Taxonomy" id="741276"/>
    <lineage>
        <taxon>Eukaryota</taxon>
        <taxon>Fungi</taxon>
        <taxon>Dikarya</taxon>
        <taxon>Basidiomycota</taxon>
        <taxon>Pucciniomycotina</taxon>
        <taxon>Microbotryomycetes</taxon>
        <taxon>Sporidiobolales</taxon>
        <taxon>Sporidiobolaceae</taxon>
        <taxon>Rhodotorula</taxon>
    </lineage>
</organism>
<evidence type="ECO:0000256" key="1">
    <source>
        <dbReference type="ARBA" id="ARBA00020833"/>
    </source>
</evidence>
<comment type="caution">
    <text evidence="4">The sequence shown here is derived from an EMBL/GenBank/DDBJ whole genome shotgun (WGS) entry which is preliminary data.</text>
</comment>
<gene>
    <name evidence="4" type="ORF">BMF94_2009</name>
</gene>
<evidence type="ECO:0000256" key="2">
    <source>
        <dbReference type="SAM" id="MobiDB-lite"/>
    </source>
</evidence>
<dbReference type="Proteomes" id="UP000237144">
    <property type="component" value="Unassembled WGS sequence"/>
</dbReference>
<dbReference type="SMART" id="SM00526">
    <property type="entry name" value="H15"/>
    <property type="match status" value="1"/>
</dbReference>
<dbReference type="GO" id="GO:0006334">
    <property type="term" value="P:nucleosome assembly"/>
    <property type="evidence" value="ECO:0007669"/>
    <property type="project" value="InterPro"/>
</dbReference>
<dbReference type="GO" id="GO:0003677">
    <property type="term" value="F:DNA binding"/>
    <property type="evidence" value="ECO:0007669"/>
    <property type="project" value="InterPro"/>
</dbReference>
<reference evidence="4 5" key="1">
    <citation type="journal article" date="2018" name="Front. Microbiol.">
        <title>Prospects for Fungal Bioremediation of Acidic Radioactive Waste Sites: Characterization and Genome Sequence of Rhodotorula taiwanensis MD1149.</title>
        <authorList>
            <person name="Tkavc R."/>
            <person name="Matrosova V.Y."/>
            <person name="Grichenko O.E."/>
            <person name="Gostincar C."/>
            <person name="Volpe R.P."/>
            <person name="Klimenkova P."/>
            <person name="Gaidamakova E.K."/>
            <person name="Zhou C.E."/>
            <person name="Stewart B.J."/>
            <person name="Lyman M.G."/>
            <person name="Malfatti S.A."/>
            <person name="Rubinfeld B."/>
            <person name="Courtot M."/>
            <person name="Singh J."/>
            <person name="Dalgard C.L."/>
            <person name="Hamilton T."/>
            <person name="Frey K.G."/>
            <person name="Gunde-Cimerman N."/>
            <person name="Dugan L."/>
            <person name="Daly M.J."/>
        </authorList>
    </citation>
    <scope>NUCLEOTIDE SEQUENCE [LARGE SCALE GENOMIC DNA]</scope>
    <source>
        <strain evidence="4 5">MD1149</strain>
    </source>
</reference>
<keyword evidence="5" id="KW-1185">Reference proteome</keyword>
<sequence>MTKTSKKAAQHRPWIEMLDQAIHSAKGEKISRKKIYSYLEDNWRIDMTNEQRKAYFKQALEKRMKEKRIEQDKQSFFFTPLGTKAYTEEYESSEEEDPEEDAKPVKSKKMEEANGGAARKKQASK</sequence>
<evidence type="ECO:0000259" key="3">
    <source>
        <dbReference type="PROSITE" id="PS51504"/>
    </source>
</evidence>
<protein>
    <recommendedName>
        <fullName evidence="1">Histone H1</fullName>
    </recommendedName>
</protein>
<feature type="region of interest" description="Disordered" evidence="2">
    <location>
        <begin position="87"/>
        <end position="125"/>
    </location>
</feature>
<feature type="compositionally biased region" description="Basic and acidic residues" evidence="2">
    <location>
        <begin position="101"/>
        <end position="112"/>
    </location>
</feature>
<accession>A0A2S5BE52</accession>
<name>A0A2S5BE52_9BASI</name>
<dbReference type="PROSITE" id="PS51504">
    <property type="entry name" value="H15"/>
    <property type="match status" value="1"/>
</dbReference>
<evidence type="ECO:0000313" key="5">
    <source>
        <dbReference type="Proteomes" id="UP000237144"/>
    </source>
</evidence>
<dbReference type="Gene3D" id="1.10.10.10">
    <property type="entry name" value="Winged helix-like DNA-binding domain superfamily/Winged helix DNA-binding domain"/>
    <property type="match status" value="1"/>
</dbReference>
<dbReference type="OrthoDB" id="2525736at2759"/>
<dbReference type="SUPFAM" id="SSF46785">
    <property type="entry name" value="Winged helix' DNA-binding domain"/>
    <property type="match status" value="1"/>
</dbReference>
<dbReference type="Pfam" id="PF00538">
    <property type="entry name" value="Linker_histone"/>
    <property type="match status" value="1"/>
</dbReference>
<dbReference type="EMBL" id="PJQD01000020">
    <property type="protein sequence ID" value="POY75033.1"/>
    <property type="molecule type" value="Genomic_DNA"/>
</dbReference>
<dbReference type="InterPro" id="IPR036388">
    <property type="entry name" value="WH-like_DNA-bd_sf"/>
</dbReference>
<dbReference type="InterPro" id="IPR005818">
    <property type="entry name" value="Histone_H1/H5_H15"/>
</dbReference>